<reference evidence="2" key="1">
    <citation type="submission" date="2018-05" db="EMBL/GenBank/DDBJ databases">
        <title>Pedobacter paludis sp. nov., isolated from wetland soil.</title>
        <authorList>
            <person name="Zhang Y."/>
        </authorList>
    </citation>
    <scope>NUCLEOTIDE SEQUENCE [LARGE SCALE GENOMIC DNA]</scope>
    <source>
        <strain evidence="2">R-8</strain>
    </source>
</reference>
<dbReference type="Proteomes" id="UP000245391">
    <property type="component" value="Unassembled WGS sequence"/>
</dbReference>
<evidence type="ECO:0000313" key="1">
    <source>
        <dbReference type="EMBL" id="PWS31050.1"/>
    </source>
</evidence>
<proteinExistence type="predicted"/>
<keyword evidence="2" id="KW-1185">Reference proteome</keyword>
<sequence length="522" mass="59562">MAIEIYSGNFGTKEINHLLKRTLFGAKRSDINSVVGKSVTQAVDLLLKDLPLPNPPINNYNDTGYTDANVLPGQPWVNAIYTDGTANSRRVGSFKAWWVSQMLAQPISITEKMTLFWHNHFSTEADTVDDARYIYKHNNLLRSLALGNFKTLVKQITIDPAMLKYLNGYVSTKSAPDENYGRELQELFTMGKGPDSKYTEADVKAAARLLTGYKIDSVAITSVFDPARHDVADKQFSSFYNGKLIKGRTGVDGAKELDDLLDMLFAQVELSKYICRRLYRFFVYYEITSDVESNIITPLAEIFRNNNYEIKPVLKALLTSSHFFLAQNRSCNIKAPVDFVVGLAKEFEIVFPDSIDYVNAYYMWDYLRSTASNLQQNLGDPPNVSGWPAYYQIPQFYELWINSDTLPKRNIFTDRFISTGYTRNGKKIVIDAIAYTSKFSKPEDPNVLVDEALSHLYTIDVSPEVRAFLKSILLSNQVNDSYWTTAWLDYKTAPTTMKTTIVLTRLQEFYKYIMNLEEYQLS</sequence>
<dbReference type="AlphaFoldDB" id="A0A317EVR1"/>
<organism evidence="1 2">
    <name type="scientific">Pedobacter paludis</name>
    <dbReference type="NCBI Taxonomy" id="2203212"/>
    <lineage>
        <taxon>Bacteria</taxon>
        <taxon>Pseudomonadati</taxon>
        <taxon>Bacteroidota</taxon>
        <taxon>Sphingobacteriia</taxon>
        <taxon>Sphingobacteriales</taxon>
        <taxon>Sphingobacteriaceae</taxon>
        <taxon>Pedobacter</taxon>
    </lineage>
</organism>
<evidence type="ECO:0000313" key="2">
    <source>
        <dbReference type="Proteomes" id="UP000245391"/>
    </source>
</evidence>
<name>A0A317EVR1_9SPHI</name>
<comment type="caution">
    <text evidence="1">The sequence shown here is derived from an EMBL/GenBank/DDBJ whole genome shotgun (WGS) entry which is preliminary data.</text>
</comment>
<dbReference type="InterPro" id="IPR014917">
    <property type="entry name" value="DUF1800"/>
</dbReference>
<accession>A0A317EVR1</accession>
<dbReference type="EMBL" id="QGNY01000005">
    <property type="protein sequence ID" value="PWS31050.1"/>
    <property type="molecule type" value="Genomic_DNA"/>
</dbReference>
<dbReference type="Pfam" id="PF08811">
    <property type="entry name" value="DUF1800"/>
    <property type="match status" value="1"/>
</dbReference>
<gene>
    <name evidence="1" type="ORF">DF947_15780</name>
</gene>
<protein>
    <submittedName>
        <fullName evidence="1">DUF1800 domain-containing protein</fullName>
    </submittedName>
</protein>
<dbReference type="RefSeq" id="WP_109930997.1">
    <property type="nucleotide sequence ID" value="NZ_QGNY01000005.1"/>
</dbReference>
<dbReference type="OrthoDB" id="9772295at2"/>